<dbReference type="AlphaFoldDB" id="A0A410QAT3"/>
<evidence type="ECO:0000313" key="2">
    <source>
        <dbReference type="EMBL" id="QAT61095.1"/>
    </source>
</evidence>
<evidence type="ECO:0000256" key="1">
    <source>
        <dbReference type="SAM" id="Coils"/>
    </source>
</evidence>
<dbReference type="OrthoDB" id="1707630at2"/>
<proteinExistence type="predicted"/>
<dbReference type="KEGG" id="spoa:EQM13_05595"/>
<name>A0A410QAT3_9FIRM</name>
<protein>
    <submittedName>
        <fullName evidence="2">Uncharacterized protein</fullName>
    </submittedName>
</protein>
<sequence length="130" mass="15226">MVDKEFQKIVLEELRDLREGQKNLVEGQKSLVEEQRRLGERQENLERRVDENSIAIRGMKEEHGVLLRGIEEKLKIQQKSVEKIDFIEGAVKEIKKDINKVEQVTADNWSDIAKLKSFKVMETYKKGETD</sequence>
<dbReference type="EMBL" id="CP035282">
    <property type="protein sequence ID" value="QAT61095.1"/>
    <property type="molecule type" value="Genomic_DNA"/>
</dbReference>
<dbReference type="Proteomes" id="UP000287969">
    <property type="component" value="Chromosome"/>
</dbReference>
<reference evidence="3" key="1">
    <citation type="submission" date="2019-01" db="EMBL/GenBank/DDBJ databases">
        <title>Draft genomes of a novel of Sporanaerobacter strains.</title>
        <authorList>
            <person name="Ma S."/>
        </authorList>
    </citation>
    <scope>NUCLEOTIDE SEQUENCE [LARGE SCALE GENOMIC DNA]</scope>
    <source>
        <strain evidence="3">NJN-17</strain>
    </source>
</reference>
<evidence type="ECO:0000313" key="3">
    <source>
        <dbReference type="Proteomes" id="UP000287969"/>
    </source>
</evidence>
<organism evidence="2 3">
    <name type="scientific">Acidilutibacter cellobiosedens</name>
    <dbReference type="NCBI Taxonomy" id="2507161"/>
    <lineage>
        <taxon>Bacteria</taxon>
        <taxon>Bacillati</taxon>
        <taxon>Bacillota</taxon>
        <taxon>Tissierellia</taxon>
        <taxon>Tissierellales</taxon>
        <taxon>Acidilutibacteraceae</taxon>
        <taxon>Acidilutibacter</taxon>
    </lineage>
</organism>
<gene>
    <name evidence="2" type="ORF">EQM13_05595</name>
</gene>
<keyword evidence="3" id="KW-1185">Reference proteome</keyword>
<accession>A0A410QAT3</accession>
<feature type="coiled-coil region" evidence="1">
    <location>
        <begin position="42"/>
        <end position="104"/>
    </location>
</feature>
<keyword evidence="1" id="KW-0175">Coiled coil</keyword>
<dbReference type="RefSeq" id="WP_128752180.1">
    <property type="nucleotide sequence ID" value="NZ_CP035282.1"/>
</dbReference>